<evidence type="ECO:0000313" key="1">
    <source>
        <dbReference type="EMBL" id="MFD1307539.1"/>
    </source>
</evidence>
<dbReference type="EMBL" id="JBHTMM010000019">
    <property type="protein sequence ID" value="MFD1307539.1"/>
    <property type="molecule type" value="Genomic_DNA"/>
</dbReference>
<gene>
    <name evidence="1" type="ORF">ACFQ5X_16995</name>
</gene>
<evidence type="ECO:0000313" key="2">
    <source>
        <dbReference type="Proteomes" id="UP001597058"/>
    </source>
</evidence>
<dbReference type="Proteomes" id="UP001597058">
    <property type="component" value="Unassembled WGS sequence"/>
</dbReference>
<comment type="caution">
    <text evidence="1">The sequence shown here is derived from an EMBL/GenBank/DDBJ whole genome shotgun (WGS) entry which is preliminary data.</text>
</comment>
<dbReference type="RefSeq" id="WP_381242636.1">
    <property type="nucleotide sequence ID" value="NZ_JBHSKH010000136.1"/>
</dbReference>
<proteinExistence type="predicted"/>
<sequence>MTVPVLWTLHHAIVGRGLALHAALTPGRVRAPADRAAEYERLEPLFAPAERLVTLLSHVPSF</sequence>
<keyword evidence="2" id="KW-1185">Reference proteome</keyword>
<organism evidence="1 2">
    <name type="scientific">Streptomyces kaempferi</name>
    <dbReference type="NCBI Taxonomy" id="333725"/>
    <lineage>
        <taxon>Bacteria</taxon>
        <taxon>Bacillati</taxon>
        <taxon>Actinomycetota</taxon>
        <taxon>Actinomycetes</taxon>
        <taxon>Kitasatosporales</taxon>
        <taxon>Streptomycetaceae</taxon>
        <taxon>Streptomyces</taxon>
    </lineage>
</organism>
<reference evidence="2" key="1">
    <citation type="journal article" date="2019" name="Int. J. Syst. Evol. Microbiol.">
        <title>The Global Catalogue of Microorganisms (GCM) 10K type strain sequencing project: providing services to taxonomists for standard genome sequencing and annotation.</title>
        <authorList>
            <consortium name="The Broad Institute Genomics Platform"/>
            <consortium name="The Broad Institute Genome Sequencing Center for Infectious Disease"/>
            <person name="Wu L."/>
            <person name="Ma J."/>
        </authorList>
    </citation>
    <scope>NUCLEOTIDE SEQUENCE [LARGE SCALE GENOMIC DNA]</scope>
    <source>
        <strain evidence="2">CGMCC 4.7020</strain>
    </source>
</reference>
<name>A0ABW3XFA1_9ACTN</name>
<protein>
    <submittedName>
        <fullName evidence="1">Uncharacterized protein</fullName>
    </submittedName>
</protein>
<accession>A0ABW3XFA1</accession>